<feature type="compositionally biased region" description="Pro residues" evidence="1">
    <location>
        <begin position="70"/>
        <end position="82"/>
    </location>
</feature>
<gene>
    <name evidence="2" type="ORF">COHA_008400</name>
</gene>
<evidence type="ECO:0000313" key="3">
    <source>
        <dbReference type="Proteomes" id="UP001205105"/>
    </source>
</evidence>
<name>A0AAD5GZ03_9CHLO</name>
<sequence length="203" mass="22365">MEVELSANLEMGDAFEDPLNDIYDADSRLAPLKEEEPEPKADAFAFDTAAYTFATAAPTPPFTAIKQEPEAPPSPTATAPPPFFMATGGEGSAEPSLGEEAALKDKKCRLAWEAWQASLGKDPRSSHESEGQAGRKEKFNYYDLFNPMLLYACSRYRHTFKLWVLREGFLRNHPWAIDKGLIPCKASCSRAVKKFKKLATGGG</sequence>
<dbReference type="Proteomes" id="UP001205105">
    <property type="component" value="Unassembled WGS sequence"/>
</dbReference>
<keyword evidence="3" id="KW-1185">Reference proteome</keyword>
<dbReference type="AlphaFoldDB" id="A0AAD5GZ03"/>
<comment type="caution">
    <text evidence="2">The sequence shown here is derived from an EMBL/GenBank/DDBJ whole genome shotgun (WGS) entry which is preliminary data.</text>
</comment>
<accession>A0AAD5GZ03</accession>
<evidence type="ECO:0000313" key="2">
    <source>
        <dbReference type="EMBL" id="KAI7837769.1"/>
    </source>
</evidence>
<evidence type="ECO:0000256" key="1">
    <source>
        <dbReference type="SAM" id="MobiDB-lite"/>
    </source>
</evidence>
<proteinExistence type="predicted"/>
<reference evidence="2" key="1">
    <citation type="submission" date="2020-11" db="EMBL/GenBank/DDBJ databases">
        <title>Chlorella ohadii genome sequencing and assembly.</title>
        <authorList>
            <person name="Murik O."/>
            <person name="Treves H."/>
            <person name="Kedem I."/>
            <person name="Shotland Y."/>
            <person name="Kaplan A."/>
        </authorList>
    </citation>
    <scope>NUCLEOTIDE SEQUENCE</scope>
    <source>
        <strain evidence="2">1</strain>
    </source>
</reference>
<dbReference type="EMBL" id="JADXDR010000143">
    <property type="protein sequence ID" value="KAI7837769.1"/>
    <property type="molecule type" value="Genomic_DNA"/>
</dbReference>
<protein>
    <submittedName>
        <fullName evidence="2">Uncharacterized protein</fullName>
    </submittedName>
</protein>
<feature type="region of interest" description="Disordered" evidence="1">
    <location>
        <begin position="62"/>
        <end position="82"/>
    </location>
</feature>
<organism evidence="2 3">
    <name type="scientific">Chlorella ohadii</name>
    <dbReference type="NCBI Taxonomy" id="2649997"/>
    <lineage>
        <taxon>Eukaryota</taxon>
        <taxon>Viridiplantae</taxon>
        <taxon>Chlorophyta</taxon>
        <taxon>core chlorophytes</taxon>
        <taxon>Trebouxiophyceae</taxon>
        <taxon>Chlorellales</taxon>
        <taxon>Chlorellaceae</taxon>
        <taxon>Chlorella clade</taxon>
        <taxon>Chlorella</taxon>
    </lineage>
</organism>